<keyword evidence="1" id="KW-0547">Nucleotide-binding</keyword>
<reference evidence="5" key="1">
    <citation type="submission" date="2022-05" db="EMBL/GenBank/DDBJ databases">
        <authorList>
            <person name="Tuo L."/>
        </authorList>
    </citation>
    <scope>NUCLEOTIDE SEQUENCE</scope>
    <source>
        <strain evidence="5">BSK12Z-4</strain>
    </source>
</reference>
<dbReference type="InterPro" id="IPR029000">
    <property type="entry name" value="Cyclophilin-like_dom_sf"/>
</dbReference>
<sequence length="230" mass="23264">MTAGRVPGLAPAFLPAGPTALLVDLPGAAAGEAASLAAHVRAGSVAAGLSLLDVVPGAATVLLDGLDLPAELGAVRALVASWSPSRHGDVAPGRLVEVPVVYDGEDLADVAGAWGCSVEEVVARHTGAELVSAFCGFAPGFAYLTGLGSADPRRPGETTWPWSVPRRASPRPRVPAGSVALAGGWCGVYPTASPGGWQLIGRTDLDLWDVAADQPALLAPGTRVRFVAVR</sequence>
<evidence type="ECO:0000256" key="2">
    <source>
        <dbReference type="ARBA" id="ARBA00022801"/>
    </source>
</evidence>
<protein>
    <submittedName>
        <fullName evidence="5">Allophanate hydrolase subunit 1</fullName>
    </submittedName>
</protein>
<dbReference type="Proteomes" id="UP001139485">
    <property type="component" value="Unassembled WGS sequence"/>
</dbReference>
<keyword evidence="3" id="KW-0067">ATP-binding</keyword>
<dbReference type="SMART" id="SM00796">
    <property type="entry name" value="AHS1"/>
    <property type="match status" value="1"/>
</dbReference>
<keyword evidence="6" id="KW-1185">Reference proteome</keyword>
<dbReference type="GO" id="GO:0005524">
    <property type="term" value="F:ATP binding"/>
    <property type="evidence" value="ECO:0007669"/>
    <property type="project" value="UniProtKB-KW"/>
</dbReference>
<evidence type="ECO:0000313" key="5">
    <source>
        <dbReference type="EMBL" id="MCM0618725.1"/>
    </source>
</evidence>
<feature type="domain" description="Carboxyltransferase" evidence="4">
    <location>
        <begin position="11"/>
        <end position="218"/>
    </location>
</feature>
<dbReference type="Gene3D" id="3.30.1360.40">
    <property type="match status" value="1"/>
</dbReference>
<dbReference type="Gene3D" id="2.40.100.10">
    <property type="entry name" value="Cyclophilin-like"/>
    <property type="match status" value="1"/>
</dbReference>
<dbReference type="AlphaFoldDB" id="A0A9X2D463"/>
<comment type="caution">
    <text evidence="5">The sequence shown here is derived from an EMBL/GenBank/DDBJ whole genome shotgun (WGS) entry which is preliminary data.</text>
</comment>
<dbReference type="GO" id="GO:0016787">
    <property type="term" value="F:hydrolase activity"/>
    <property type="evidence" value="ECO:0007669"/>
    <property type="project" value="UniProtKB-KW"/>
</dbReference>
<dbReference type="PANTHER" id="PTHR34698">
    <property type="entry name" value="5-OXOPROLINASE SUBUNIT B"/>
    <property type="match status" value="1"/>
</dbReference>
<organism evidence="5 6">
    <name type="scientific">Nocardioides bruguierae</name>
    <dbReference type="NCBI Taxonomy" id="2945102"/>
    <lineage>
        <taxon>Bacteria</taxon>
        <taxon>Bacillati</taxon>
        <taxon>Actinomycetota</taxon>
        <taxon>Actinomycetes</taxon>
        <taxon>Propionibacteriales</taxon>
        <taxon>Nocardioidaceae</taxon>
        <taxon>Nocardioides</taxon>
    </lineage>
</organism>
<gene>
    <name evidence="5" type="ORF">M8330_00285</name>
</gene>
<dbReference type="EMBL" id="JAMOIL010000001">
    <property type="protein sequence ID" value="MCM0618725.1"/>
    <property type="molecule type" value="Genomic_DNA"/>
</dbReference>
<evidence type="ECO:0000259" key="4">
    <source>
        <dbReference type="SMART" id="SM00796"/>
    </source>
</evidence>
<evidence type="ECO:0000313" key="6">
    <source>
        <dbReference type="Proteomes" id="UP001139485"/>
    </source>
</evidence>
<dbReference type="PANTHER" id="PTHR34698:SF2">
    <property type="entry name" value="5-OXOPROLINASE SUBUNIT B"/>
    <property type="match status" value="1"/>
</dbReference>
<name>A0A9X2D463_9ACTN</name>
<dbReference type="InterPro" id="IPR003833">
    <property type="entry name" value="CT_C_D"/>
</dbReference>
<evidence type="ECO:0000256" key="1">
    <source>
        <dbReference type="ARBA" id="ARBA00022741"/>
    </source>
</evidence>
<dbReference type="RefSeq" id="WP_250825697.1">
    <property type="nucleotide sequence ID" value="NZ_JAMOIL010000001.1"/>
</dbReference>
<dbReference type="Pfam" id="PF02682">
    <property type="entry name" value="CT_C_D"/>
    <property type="match status" value="1"/>
</dbReference>
<accession>A0A9X2D463</accession>
<dbReference type="InterPro" id="IPR010016">
    <property type="entry name" value="PxpB"/>
</dbReference>
<proteinExistence type="predicted"/>
<dbReference type="SUPFAM" id="SSF50891">
    <property type="entry name" value="Cyclophilin-like"/>
    <property type="match status" value="1"/>
</dbReference>
<keyword evidence="2 5" id="KW-0378">Hydrolase</keyword>
<evidence type="ECO:0000256" key="3">
    <source>
        <dbReference type="ARBA" id="ARBA00022840"/>
    </source>
</evidence>